<protein>
    <recommendedName>
        <fullName evidence="4">Riboflavin synthase</fullName>
        <ecNumber evidence="3">2.5.1.9</ecNumber>
    </recommendedName>
</protein>
<dbReference type="STRING" id="1806994.A0A507CGL2"/>
<dbReference type="InterPro" id="IPR001783">
    <property type="entry name" value="Lumazine-bd"/>
</dbReference>
<dbReference type="EMBL" id="QEAO01000003">
    <property type="protein sequence ID" value="TPX37124.1"/>
    <property type="molecule type" value="Genomic_DNA"/>
</dbReference>
<organism evidence="10 11">
    <name type="scientific">Synchytrium microbalum</name>
    <dbReference type="NCBI Taxonomy" id="1806994"/>
    <lineage>
        <taxon>Eukaryota</taxon>
        <taxon>Fungi</taxon>
        <taxon>Fungi incertae sedis</taxon>
        <taxon>Chytridiomycota</taxon>
        <taxon>Chytridiomycota incertae sedis</taxon>
        <taxon>Chytridiomycetes</taxon>
        <taxon>Synchytriales</taxon>
        <taxon>Synchytriaceae</taxon>
        <taxon>Synchytrium</taxon>
    </lineage>
</organism>
<dbReference type="CDD" id="cd00402">
    <property type="entry name" value="Riboflavin_synthase_like"/>
    <property type="match status" value="1"/>
</dbReference>
<evidence type="ECO:0000256" key="8">
    <source>
        <dbReference type="PROSITE-ProRule" id="PRU00524"/>
    </source>
</evidence>
<dbReference type="Gene3D" id="2.40.30.20">
    <property type="match status" value="2"/>
</dbReference>
<evidence type="ECO:0000256" key="6">
    <source>
        <dbReference type="ARBA" id="ARBA00022679"/>
    </source>
</evidence>
<dbReference type="EC" id="2.5.1.9" evidence="3"/>
<reference evidence="10 11" key="1">
    <citation type="journal article" date="2019" name="Sci. Rep.">
        <title>Comparative genomics of chytrid fungi reveal insights into the obligate biotrophic and pathogenic lifestyle of Synchytrium endobioticum.</title>
        <authorList>
            <person name="van de Vossenberg B.T.L.H."/>
            <person name="Warris S."/>
            <person name="Nguyen H.D.T."/>
            <person name="van Gent-Pelzer M.P.E."/>
            <person name="Joly D.L."/>
            <person name="van de Geest H.C."/>
            <person name="Bonants P.J.M."/>
            <person name="Smith D.S."/>
            <person name="Levesque C.A."/>
            <person name="van der Lee T.A.J."/>
        </authorList>
    </citation>
    <scope>NUCLEOTIDE SEQUENCE [LARGE SCALE GENOMIC DNA]</scope>
    <source>
        <strain evidence="10 11">JEL517</strain>
    </source>
</reference>
<evidence type="ECO:0000256" key="5">
    <source>
        <dbReference type="ARBA" id="ARBA00022619"/>
    </source>
</evidence>
<feature type="repeat" description="Lumazine-binding" evidence="8">
    <location>
        <begin position="1"/>
        <end position="105"/>
    </location>
</feature>
<dbReference type="FunFam" id="2.40.30.20:FF:000006">
    <property type="entry name" value="Riboflavin synthase, alpha subunit"/>
    <property type="match status" value="1"/>
</dbReference>
<sequence>MFTGIIEVMGIVESLTKMDKTKTGGKGTSLTIANAQAVLTDVNIGDSICVNGVCLTVTEFDAARTKCKFGLAPETLRKSNLGELKAGEKVNLERAMGAATRFGGHFVQGHVDTTVTIESITPDPPNSLLFKFKVPPAQETGDTDFLNYIIPKGYVCLDGTSLTVVDVNVPARTFSIMLIAHTQEAVVLPLKKVGARVNLEVDQIGKYLDNVVSAFMESGRGGSVLEAIIERVVDRKLAQLKGKL</sequence>
<dbReference type="AlphaFoldDB" id="A0A507CGL2"/>
<name>A0A507CGL2_9FUNG</name>
<dbReference type="Pfam" id="PF00677">
    <property type="entry name" value="Lum_binding"/>
    <property type="match status" value="2"/>
</dbReference>
<evidence type="ECO:0000256" key="4">
    <source>
        <dbReference type="ARBA" id="ARBA00013950"/>
    </source>
</evidence>
<gene>
    <name evidence="10" type="ORF">SmJEL517_g00946</name>
</gene>
<evidence type="ECO:0000256" key="3">
    <source>
        <dbReference type="ARBA" id="ARBA00012827"/>
    </source>
</evidence>
<dbReference type="RefSeq" id="XP_031027194.1">
    <property type="nucleotide sequence ID" value="XM_031166874.1"/>
</dbReference>
<evidence type="ECO:0000313" key="10">
    <source>
        <dbReference type="EMBL" id="TPX37124.1"/>
    </source>
</evidence>
<dbReference type="PANTHER" id="PTHR21098:SF0">
    <property type="entry name" value="RIBOFLAVIN SYNTHASE"/>
    <property type="match status" value="1"/>
</dbReference>
<evidence type="ECO:0000313" key="11">
    <source>
        <dbReference type="Proteomes" id="UP000319731"/>
    </source>
</evidence>
<dbReference type="NCBIfam" id="NF006767">
    <property type="entry name" value="PRK09289.1"/>
    <property type="match status" value="1"/>
</dbReference>
<dbReference type="InterPro" id="IPR023366">
    <property type="entry name" value="ATP_synth_asu-like_sf"/>
</dbReference>
<dbReference type="PANTHER" id="PTHR21098">
    <property type="entry name" value="RIBOFLAVIN SYNTHASE ALPHA CHAIN"/>
    <property type="match status" value="1"/>
</dbReference>
<accession>A0A507CGL2</accession>
<dbReference type="GO" id="GO:0009231">
    <property type="term" value="P:riboflavin biosynthetic process"/>
    <property type="evidence" value="ECO:0007669"/>
    <property type="project" value="UniProtKB-KW"/>
</dbReference>
<dbReference type="InterPro" id="IPR026017">
    <property type="entry name" value="Lumazine-bd_dom"/>
</dbReference>
<comment type="caution">
    <text evidence="10">The sequence shown here is derived from an EMBL/GenBank/DDBJ whole genome shotgun (WGS) entry which is preliminary data.</text>
</comment>
<keyword evidence="5" id="KW-0686">Riboflavin biosynthesis</keyword>
<evidence type="ECO:0000256" key="2">
    <source>
        <dbReference type="ARBA" id="ARBA00004887"/>
    </source>
</evidence>
<comment type="function">
    <text evidence="1">Catalyzes the dismutation of two molecules of 6,7-dimethyl-8-ribityllumazine, resulting in the formation of riboflavin and 5-amino-6-(D-ribitylamino)uracil.</text>
</comment>
<dbReference type="GO" id="GO:0004746">
    <property type="term" value="F:riboflavin synthase activity"/>
    <property type="evidence" value="ECO:0007669"/>
    <property type="project" value="UniProtKB-EC"/>
</dbReference>
<feature type="domain" description="Lumazine-binding" evidence="9">
    <location>
        <begin position="1"/>
        <end position="105"/>
    </location>
</feature>
<comment type="pathway">
    <text evidence="2">Cofactor biosynthesis; riboflavin biosynthesis; riboflavin from 2-hydroxy-3-oxobutyl phosphate and 5-amino-6-(D-ribitylamino)uracil: step 2/2.</text>
</comment>
<dbReference type="Proteomes" id="UP000319731">
    <property type="component" value="Unassembled WGS sequence"/>
</dbReference>
<dbReference type="InterPro" id="IPR017938">
    <property type="entry name" value="Riboflavin_synthase-like_b-brl"/>
</dbReference>
<dbReference type="PIRSF" id="PIRSF000498">
    <property type="entry name" value="Riboflavin_syn_A"/>
    <property type="match status" value="1"/>
</dbReference>
<dbReference type="OrthoDB" id="10258924at2759"/>
<feature type="domain" description="Lumazine-binding" evidence="9">
    <location>
        <begin position="106"/>
        <end position="212"/>
    </location>
</feature>
<evidence type="ECO:0000259" key="9">
    <source>
        <dbReference type="PROSITE" id="PS51177"/>
    </source>
</evidence>
<evidence type="ECO:0000256" key="1">
    <source>
        <dbReference type="ARBA" id="ARBA00002803"/>
    </source>
</evidence>
<keyword evidence="6" id="KW-0808">Transferase</keyword>
<dbReference type="GeneID" id="42002171"/>
<evidence type="ECO:0000256" key="7">
    <source>
        <dbReference type="ARBA" id="ARBA00022737"/>
    </source>
</evidence>
<dbReference type="PROSITE" id="PS51177">
    <property type="entry name" value="LUMAZINE_BIND"/>
    <property type="match status" value="2"/>
</dbReference>
<feature type="repeat" description="Lumazine-binding" evidence="8">
    <location>
        <begin position="106"/>
        <end position="212"/>
    </location>
</feature>
<dbReference type="NCBIfam" id="TIGR00187">
    <property type="entry name" value="ribE"/>
    <property type="match status" value="1"/>
</dbReference>
<dbReference type="SUPFAM" id="SSF63380">
    <property type="entry name" value="Riboflavin synthase domain-like"/>
    <property type="match status" value="2"/>
</dbReference>
<proteinExistence type="predicted"/>
<keyword evidence="11" id="KW-1185">Reference proteome</keyword>
<dbReference type="FunFam" id="2.40.30.20:FF:000004">
    <property type="entry name" value="Riboflavin synthase, alpha subunit"/>
    <property type="match status" value="1"/>
</dbReference>
<keyword evidence="7" id="KW-0677">Repeat</keyword>